<dbReference type="SMART" id="SM00470">
    <property type="entry name" value="ParB"/>
    <property type="match status" value="1"/>
</dbReference>
<protein>
    <submittedName>
        <fullName evidence="3">Streptomycin biosynthesis operon regulator</fullName>
    </submittedName>
</protein>
<dbReference type="KEGG" id="nbr:O3I_029110"/>
<feature type="region of interest" description="Disordered" evidence="1">
    <location>
        <begin position="219"/>
        <end position="251"/>
    </location>
</feature>
<feature type="compositionally biased region" description="Basic and acidic residues" evidence="1">
    <location>
        <begin position="219"/>
        <end position="230"/>
    </location>
</feature>
<dbReference type="eggNOG" id="COG1475">
    <property type="taxonomic scope" value="Bacteria"/>
</dbReference>
<sequence>MHVGLPMVANNLVESSAGEQQLCSAIVEFPLSELLPPESSPRTAGENAAHIRMLAESSTAFPPIVVHRRTTQVIDGVHRLRAAQLRGDSTISAVLFDGSITEAFVLAVKLNAAHGLPLSLSDRKAAALRILMAYPQWSDRAIAAVAGISPKTVGVIRSRSAEEIPQPTGRIARNGVLHRTDISAGRRRAAELFTADPNRSARAVAVAAGISLTTAKEVRKELRGGSDPRPARWAGADPAAGRASGDEPEARADADFGARWALTAAVLQQLRRDPSLRFTDAGRKLLRCLETPFDNGDDWGSVVHNIPSHCAPNIAKLARQRSQDWQQLALLLDQRSETG</sequence>
<gene>
    <name evidence="3" type="ORF">O3I_029110</name>
</gene>
<dbReference type="Proteomes" id="UP000006304">
    <property type="component" value="Chromosome"/>
</dbReference>
<dbReference type="SUPFAM" id="SSF110849">
    <property type="entry name" value="ParB/Sulfiredoxin"/>
    <property type="match status" value="1"/>
</dbReference>
<reference evidence="3 4" key="1">
    <citation type="journal article" date="2012" name="J. Bacteriol.">
        <title>Complete genome sequence of Nocardia brasiliensis HUJEG-1.</title>
        <authorList>
            <person name="Vera-Cabrera L."/>
            <person name="Ortiz-Lopez R."/>
            <person name="Elizondo-Gonzalez R."/>
            <person name="Perez-Maya A.A."/>
            <person name="Ocampo-Candiani J."/>
        </authorList>
    </citation>
    <scope>NUCLEOTIDE SEQUENCE [LARGE SCALE GENOMIC DNA]</scope>
    <source>
        <strain evidence="4">ATCC 700358</strain>
    </source>
</reference>
<evidence type="ECO:0000313" key="4">
    <source>
        <dbReference type="Proteomes" id="UP000006304"/>
    </source>
</evidence>
<keyword evidence="4" id="KW-1185">Reference proteome</keyword>
<accession>K0F8I5</accession>
<dbReference type="InterPro" id="IPR036086">
    <property type="entry name" value="ParB/Sulfiredoxin_sf"/>
</dbReference>
<name>K0F8I5_NOCB7</name>
<evidence type="ECO:0000259" key="2">
    <source>
        <dbReference type="SMART" id="SM00470"/>
    </source>
</evidence>
<organism evidence="3 4">
    <name type="scientific">Nocardia brasiliensis (strain ATCC 700358 / HUJEG-1)</name>
    <dbReference type="NCBI Taxonomy" id="1133849"/>
    <lineage>
        <taxon>Bacteria</taxon>
        <taxon>Bacillati</taxon>
        <taxon>Actinomycetota</taxon>
        <taxon>Actinomycetes</taxon>
        <taxon>Mycobacteriales</taxon>
        <taxon>Nocardiaceae</taxon>
        <taxon>Nocardia</taxon>
    </lineage>
</organism>
<evidence type="ECO:0000256" key="1">
    <source>
        <dbReference type="SAM" id="MobiDB-lite"/>
    </source>
</evidence>
<dbReference type="EMBL" id="CP003876">
    <property type="protein sequence ID" value="AFU03771.1"/>
    <property type="molecule type" value="Genomic_DNA"/>
</dbReference>
<evidence type="ECO:0000313" key="3">
    <source>
        <dbReference type="EMBL" id="AFU03771.1"/>
    </source>
</evidence>
<proteinExistence type="predicted"/>
<feature type="domain" description="ParB-like N-terminal" evidence="2">
    <location>
        <begin position="27"/>
        <end position="112"/>
    </location>
</feature>
<dbReference type="InterPro" id="IPR003115">
    <property type="entry name" value="ParB_N"/>
</dbReference>
<dbReference type="HOGENOM" id="CLU_053341_0_0_11"/>
<dbReference type="AlphaFoldDB" id="K0F8I5"/>
<dbReference type="STRING" id="1133849.O3I_029110"/>
<dbReference type="Gene3D" id="3.90.1530.10">
    <property type="entry name" value="Conserved hypothetical protein from pyrococcus furiosus pfu- 392566-001, ParB domain"/>
    <property type="match status" value="1"/>
</dbReference>